<sequence length="340" mass="38791">MNAPKFTTLDIGQVKLDSQNPRIKQFLENYVGEPTSEQISLALSDSGTGDATTSYRTLRESIRVSKGIIHPIVVNHTSNDEMVVIEGNTRLQIYKEFNESNPDGTWAKIPALLYEQMTEYEIHSIRLQSHLVGPRDWDPYSKAKYLFQLSEVEYLPMSQIISLCGGNSNEITKSIEAYKCMQGAYKEYIESNDLDFETREFSKFMEYQNPRIKNAVANAGYTIVDYAEWVAEANIDKALSVRKLPDVLKCDKAKAMFLKKNLTEAEKVLAVENTAQAPKDLDKVPYEVLCNELIARFDDMKFSEVKALATEQSCAKKRDAIWALSDMLQEMIDNIRRFEN</sequence>
<gene>
    <name evidence="1" type="ORF">DW079_00470</name>
</gene>
<protein>
    <submittedName>
        <fullName evidence="1">Uncharacterized protein</fullName>
    </submittedName>
</protein>
<dbReference type="Proteomes" id="UP000286211">
    <property type="component" value="Unassembled WGS sequence"/>
</dbReference>
<proteinExistence type="predicted"/>
<reference evidence="1 2" key="1">
    <citation type="submission" date="2018-08" db="EMBL/GenBank/DDBJ databases">
        <title>A genome reference for cultivated species of the human gut microbiota.</title>
        <authorList>
            <person name="Zou Y."/>
            <person name="Xue W."/>
            <person name="Luo G."/>
        </authorList>
    </citation>
    <scope>NUCLEOTIDE SEQUENCE [LARGE SCALE GENOMIC DNA]</scope>
    <source>
        <strain evidence="1 2">AF46-2NS</strain>
    </source>
</reference>
<evidence type="ECO:0000313" key="2">
    <source>
        <dbReference type="Proteomes" id="UP000286211"/>
    </source>
</evidence>
<accession>A0A415FA46</accession>
<name>A0A415FA46_9BACT</name>
<organism evidence="1 2">
    <name type="scientific">Segatella copri</name>
    <dbReference type="NCBI Taxonomy" id="165179"/>
    <lineage>
        <taxon>Bacteria</taxon>
        <taxon>Pseudomonadati</taxon>
        <taxon>Bacteroidota</taxon>
        <taxon>Bacteroidia</taxon>
        <taxon>Bacteroidales</taxon>
        <taxon>Prevotellaceae</taxon>
        <taxon>Segatella</taxon>
    </lineage>
</organism>
<dbReference type="AlphaFoldDB" id="A0A415FA46"/>
<comment type="caution">
    <text evidence="1">The sequence shown here is derived from an EMBL/GenBank/DDBJ whole genome shotgun (WGS) entry which is preliminary data.</text>
</comment>
<dbReference type="EMBL" id="QRNB01000001">
    <property type="protein sequence ID" value="RHK13182.1"/>
    <property type="molecule type" value="Genomic_DNA"/>
</dbReference>
<evidence type="ECO:0000313" key="1">
    <source>
        <dbReference type="EMBL" id="RHK13182.1"/>
    </source>
</evidence>
<dbReference type="Gene3D" id="3.90.1530.10">
    <property type="entry name" value="Conserved hypothetical protein from pyrococcus furiosus pfu- 392566-001, ParB domain"/>
    <property type="match status" value="1"/>
</dbReference>